<comment type="caution">
    <text evidence="1">The sequence shown here is derived from an EMBL/GenBank/DDBJ whole genome shotgun (WGS) entry which is preliminary data.</text>
</comment>
<accession>A0A265N984</accession>
<reference evidence="1 2" key="1">
    <citation type="submission" date="2017-08" db="EMBL/GenBank/DDBJ databases">
        <title>Virgibacillus indicus sp. nov. and Virgibacillus profoundi sp. nov, two moderately halophilic bacteria isolated from marine sediment by using the Microfluidic Streak Plate.</title>
        <authorList>
            <person name="Xu B."/>
            <person name="Hu B."/>
            <person name="Wang J."/>
            <person name="Zhu Y."/>
            <person name="Huang L."/>
            <person name="Du W."/>
            <person name="Huang Y."/>
        </authorList>
    </citation>
    <scope>NUCLEOTIDE SEQUENCE [LARGE SCALE GENOMIC DNA]</scope>
    <source>
        <strain evidence="1 2">IO3-P2-C2</strain>
    </source>
</reference>
<keyword evidence="2" id="KW-1185">Reference proteome</keyword>
<evidence type="ECO:0000313" key="1">
    <source>
        <dbReference type="EMBL" id="OZU88397.1"/>
    </source>
</evidence>
<gene>
    <name evidence="1" type="ORF">CIL03_12180</name>
</gene>
<protein>
    <submittedName>
        <fullName evidence="1">Uncharacterized protein</fullName>
    </submittedName>
</protein>
<organism evidence="1 2">
    <name type="scientific">Virgibacillus indicus</name>
    <dbReference type="NCBI Taxonomy" id="2024554"/>
    <lineage>
        <taxon>Bacteria</taxon>
        <taxon>Bacillati</taxon>
        <taxon>Bacillota</taxon>
        <taxon>Bacilli</taxon>
        <taxon>Bacillales</taxon>
        <taxon>Bacillaceae</taxon>
        <taxon>Virgibacillus</taxon>
    </lineage>
</organism>
<dbReference type="Proteomes" id="UP000216498">
    <property type="component" value="Unassembled WGS sequence"/>
</dbReference>
<dbReference type="EMBL" id="NPMS01000005">
    <property type="protein sequence ID" value="OZU88397.1"/>
    <property type="molecule type" value="Genomic_DNA"/>
</dbReference>
<dbReference type="AlphaFoldDB" id="A0A265N984"/>
<sequence>MAGSFSASKHMDMGSGPLSQLEWGVKGEGELRKFILSFNPVYWISVRDSEYPFNKRDIRPR</sequence>
<name>A0A265N984_9BACI</name>
<evidence type="ECO:0000313" key="2">
    <source>
        <dbReference type="Proteomes" id="UP000216498"/>
    </source>
</evidence>
<proteinExistence type="predicted"/>